<dbReference type="SMART" id="SM00841">
    <property type="entry name" value="Elong-fact-P_C"/>
    <property type="match status" value="1"/>
</dbReference>
<dbReference type="InterPro" id="IPR011768">
    <property type="entry name" value="Transl_elongation_fac_P"/>
</dbReference>
<proteinExistence type="inferred from homology"/>
<dbReference type="PANTHER" id="PTHR30053:SF14">
    <property type="entry name" value="TRANSLATION ELONGATION FACTOR KOW-LIKE DOMAIN-CONTAINING PROTEIN"/>
    <property type="match status" value="1"/>
</dbReference>
<comment type="pathway">
    <text evidence="2 7">Protein biosynthesis; polypeptide chain elongation.</text>
</comment>
<evidence type="ECO:0000256" key="1">
    <source>
        <dbReference type="ARBA" id="ARBA00004496"/>
    </source>
</evidence>
<dbReference type="Proteomes" id="UP000034653">
    <property type="component" value="Unassembled WGS sequence"/>
</dbReference>
<dbReference type="FunFam" id="2.40.50.140:FF:000004">
    <property type="entry name" value="Elongation factor P"/>
    <property type="match status" value="1"/>
</dbReference>
<evidence type="ECO:0000259" key="11">
    <source>
        <dbReference type="SMART" id="SM01185"/>
    </source>
</evidence>
<evidence type="ECO:0000313" key="12">
    <source>
        <dbReference type="EMBL" id="KKU12134.1"/>
    </source>
</evidence>
<comment type="subcellular location">
    <subcellularLocation>
        <location evidence="1 7">Cytoplasm</location>
    </subcellularLocation>
</comment>
<dbReference type="GO" id="GO:0005829">
    <property type="term" value="C:cytosol"/>
    <property type="evidence" value="ECO:0007669"/>
    <property type="project" value="UniProtKB-ARBA"/>
</dbReference>
<dbReference type="PROSITE" id="PS01275">
    <property type="entry name" value="EFP"/>
    <property type="match status" value="1"/>
</dbReference>
<dbReference type="Pfam" id="PF01132">
    <property type="entry name" value="EFP"/>
    <property type="match status" value="1"/>
</dbReference>
<dbReference type="GO" id="GO:0043043">
    <property type="term" value="P:peptide biosynthetic process"/>
    <property type="evidence" value="ECO:0007669"/>
    <property type="project" value="InterPro"/>
</dbReference>
<dbReference type="FunFam" id="2.40.50.140:FF:000009">
    <property type="entry name" value="Elongation factor P"/>
    <property type="match status" value="1"/>
</dbReference>
<dbReference type="InterPro" id="IPR012340">
    <property type="entry name" value="NA-bd_OB-fold"/>
</dbReference>
<feature type="domain" description="Translation elongation factor P/YeiP central" evidence="11">
    <location>
        <begin position="67"/>
        <end position="121"/>
    </location>
</feature>
<dbReference type="HAMAP" id="MF_00141">
    <property type="entry name" value="EF_P"/>
    <property type="match status" value="1"/>
</dbReference>
<comment type="similarity">
    <text evidence="3 7 9">Belongs to the elongation factor P family.</text>
</comment>
<evidence type="ECO:0000256" key="2">
    <source>
        <dbReference type="ARBA" id="ARBA00004815"/>
    </source>
</evidence>
<evidence type="ECO:0000256" key="8">
    <source>
        <dbReference type="NCBIfam" id="TIGR00038"/>
    </source>
</evidence>
<dbReference type="InterPro" id="IPR015365">
    <property type="entry name" value="Elong-fact-P_C"/>
</dbReference>
<dbReference type="Gene3D" id="2.30.30.30">
    <property type="match status" value="1"/>
</dbReference>
<evidence type="ECO:0000256" key="4">
    <source>
        <dbReference type="ARBA" id="ARBA00022490"/>
    </source>
</evidence>
<keyword evidence="6 7" id="KW-0648">Protein biosynthesis</keyword>
<dbReference type="SMART" id="SM01185">
    <property type="entry name" value="EFP"/>
    <property type="match status" value="1"/>
</dbReference>
<dbReference type="PIRSF" id="PIRSF005901">
    <property type="entry name" value="EF-P"/>
    <property type="match status" value="1"/>
</dbReference>
<evidence type="ECO:0000313" key="13">
    <source>
        <dbReference type="Proteomes" id="UP000034653"/>
    </source>
</evidence>
<dbReference type="InterPro" id="IPR020599">
    <property type="entry name" value="Transl_elong_fac_P/YeiP"/>
</dbReference>
<dbReference type="CDD" id="cd04470">
    <property type="entry name" value="S1_EF-P_repeat_1"/>
    <property type="match status" value="1"/>
</dbReference>
<name>A0A0G1MV78_9BACT</name>
<dbReference type="UniPathway" id="UPA00345"/>
<dbReference type="EMBL" id="LCLG01000006">
    <property type="protein sequence ID" value="KKU12134.1"/>
    <property type="molecule type" value="Genomic_DNA"/>
</dbReference>
<keyword evidence="5 7" id="KW-0251">Elongation factor</keyword>
<dbReference type="InterPro" id="IPR013852">
    <property type="entry name" value="Transl_elong_P/YeiP_CS"/>
</dbReference>
<feature type="domain" description="Elongation factor P C-terminal" evidence="10">
    <location>
        <begin position="129"/>
        <end position="184"/>
    </location>
</feature>
<dbReference type="InterPro" id="IPR008991">
    <property type="entry name" value="Translation_prot_SH3-like_sf"/>
</dbReference>
<comment type="caution">
    <text evidence="12">The sequence shown here is derived from an EMBL/GenBank/DDBJ whole genome shotgun (WGS) entry which is preliminary data.</text>
</comment>
<reference evidence="12 13" key="1">
    <citation type="journal article" date="2015" name="Nature">
        <title>rRNA introns, odd ribosomes, and small enigmatic genomes across a large radiation of phyla.</title>
        <authorList>
            <person name="Brown C.T."/>
            <person name="Hug L.A."/>
            <person name="Thomas B.C."/>
            <person name="Sharon I."/>
            <person name="Castelle C.J."/>
            <person name="Singh A."/>
            <person name="Wilkins M.J."/>
            <person name="Williams K.H."/>
            <person name="Banfield J.F."/>
        </authorList>
    </citation>
    <scope>NUCLEOTIDE SEQUENCE [LARGE SCALE GENOMIC DNA]</scope>
</reference>
<evidence type="ECO:0000256" key="9">
    <source>
        <dbReference type="RuleBase" id="RU004389"/>
    </source>
</evidence>
<evidence type="ECO:0000256" key="3">
    <source>
        <dbReference type="ARBA" id="ARBA00009479"/>
    </source>
</evidence>
<protein>
    <recommendedName>
        <fullName evidence="7 8">Elongation factor P</fullName>
        <shortName evidence="7">EF-P</shortName>
    </recommendedName>
</protein>
<dbReference type="NCBIfam" id="TIGR00038">
    <property type="entry name" value="efp"/>
    <property type="match status" value="1"/>
</dbReference>
<evidence type="ECO:0000256" key="5">
    <source>
        <dbReference type="ARBA" id="ARBA00022768"/>
    </source>
</evidence>
<comment type="function">
    <text evidence="7">Involved in peptide bond synthesis. Stimulates efficient translation and peptide-bond synthesis on native or reconstituted 70S ribosomes in vitro. Probably functions indirectly by altering the affinity of the ribosome for aminoacyl-tRNA, thus increasing their reactivity as acceptors for peptidyl transferase.</text>
</comment>
<dbReference type="PANTHER" id="PTHR30053">
    <property type="entry name" value="ELONGATION FACTOR P"/>
    <property type="match status" value="1"/>
</dbReference>
<dbReference type="InterPro" id="IPR014722">
    <property type="entry name" value="Rib_uL2_dom2"/>
</dbReference>
<evidence type="ECO:0000256" key="7">
    <source>
        <dbReference type="HAMAP-Rule" id="MF_00141"/>
    </source>
</evidence>
<sequence>MINATDLRAGIAFLQNGKPYQVIKYSLIKMGRGGAVVKVSARNLETGSIEDKSFSSNVAVDEVSTSKKRVQYLYKNSSSVTFMDPKTYEQVEIPLNILGEAVLYLKEGEGVEVLFWEEKPLSVVLSPNVVLNVSECDPGVKGNSATNIYKPAVLENGLTLKVPLFIKVGDKIRVDTRTGEYVERAK</sequence>
<dbReference type="Pfam" id="PF09285">
    <property type="entry name" value="Elong-fact-P_C"/>
    <property type="match status" value="1"/>
</dbReference>
<evidence type="ECO:0000256" key="6">
    <source>
        <dbReference type="ARBA" id="ARBA00022917"/>
    </source>
</evidence>
<dbReference type="NCBIfam" id="NF001810">
    <property type="entry name" value="PRK00529.1"/>
    <property type="match status" value="1"/>
</dbReference>
<dbReference type="SUPFAM" id="SSF50249">
    <property type="entry name" value="Nucleic acid-binding proteins"/>
    <property type="match status" value="2"/>
</dbReference>
<keyword evidence="4 7" id="KW-0963">Cytoplasm</keyword>
<dbReference type="InterPro" id="IPR001059">
    <property type="entry name" value="Transl_elong_P/YeiP_cen"/>
</dbReference>
<dbReference type="AlphaFoldDB" id="A0A0G1MV78"/>
<dbReference type="CDD" id="cd05794">
    <property type="entry name" value="S1_EF-P_repeat_2"/>
    <property type="match status" value="1"/>
</dbReference>
<evidence type="ECO:0000259" key="10">
    <source>
        <dbReference type="SMART" id="SM00841"/>
    </source>
</evidence>
<gene>
    <name evidence="7" type="primary">efp</name>
    <name evidence="12" type="ORF">UX19_C0006G0010</name>
</gene>
<dbReference type="GO" id="GO:0003746">
    <property type="term" value="F:translation elongation factor activity"/>
    <property type="evidence" value="ECO:0007669"/>
    <property type="project" value="UniProtKB-UniRule"/>
</dbReference>
<dbReference type="PATRIC" id="fig|1618559.3.peg.190"/>
<dbReference type="SUPFAM" id="SSF50104">
    <property type="entry name" value="Translation proteins SH3-like domain"/>
    <property type="match status" value="1"/>
</dbReference>
<dbReference type="Gene3D" id="2.40.50.140">
    <property type="entry name" value="Nucleic acid-binding proteins"/>
    <property type="match status" value="2"/>
</dbReference>
<dbReference type="Pfam" id="PF08207">
    <property type="entry name" value="EFP_N"/>
    <property type="match status" value="1"/>
</dbReference>
<dbReference type="InterPro" id="IPR013185">
    <property type="entry name" value="Transl_elong_KOW-like"/>
</dbReference>
<organism evidence="12 13">
    <name type="scientific">Candidatus Woesebacteria bacterium GW2011_GWA1_45_8</name>
    <dbReference type="NCBI Taxonomy" id="1618559"/>
    <lineage>
        <taxon>Bacteria</taxon>
        <taxon>Candidatus Woeseibacteriota</taxon>
    </lineage>
</organism>
<accession>A0A0G1MV78</accession>